<dbReference type="Pfam" id="PF00440">
    <property type="entry name" value="TetR_N"/>
    <property type="match status" value="1"/>
</dbReference>
<dbReference type="Gene3D" id="1.10.357.10">
    <property type="entry name" value="Tetracycline Repressor, domain 2"/>
    <property type="match status" value="1"/>
</dbReference>
<dbReference type="Pfam" id="PF21993">
    <property type="entry name" value="TetR_C_13_2"/>
    <property type="match status" value="1"/>
</dbReference>
<evidence type="ECO:0000256" key="1">
    <source>
        <dbReference type="ARBA" id="ARBA00023015"/>
    </source>
</evidence>
<keyword evidence="1" id="KW-0805">Transcription regulation</keyword>
<dbReference type="InterPro" id="IPR036271">
    <property type="entry name" value="Tet_transcr_reg_TetR-rel_C_sf"/>
</dbReference>
<dbReference type="SUPFAM" id="SSF46689">
    <property type="entry name" value="Homeodomain-like"/>
    <property type="match status" value="1"/>
</dbReference>
<reference evidence="6 7" key="1">
    <citation type="submission" date="2016-06" db="EMBL/GenBank/DDBJ databases">
        <title>Complete genome sequences of Bordetella bronchialis and Bordetella flabilis.</title>
        <authorList>
            <person name="LiPuma J.J."/>
            <person name="Spilker T."/>
        </authorList>
    </citation>
    <scope>NUCLEOTIDE SEQUENCE [LARGE SCALE GENOMIC DNA]</scope>
    <source>
        <strain evidence="6 7">AU3182</strain>
    </source>
</reference>
<keyword evidence="3" id="KW-0804">Transcription</keyword>
<proteinExistence type="predicted"/>
<protein>
    <submittedName>
        <fullName evidence="6">TetR family transcriptional regulator</fullName>
    </submittedName>
</protein>
<dbReference type="RefSeq" id="WP_066353802.1">
    <property type="nucleotide sequence ID" value="NZ_CBCSFJ010000044.1"/>
</dbReference>
<evidence type="ECO:0000259" key="5">
    <source>
        <dbReference type="PROSITE" id="PS50977"/>
    </source>
</evidence>
<evidence type="ECO:0000256" key="2">
    <source>
        <dbReference type="ARBA" id="ARBA00023125"/>
    </source>
</evidence>
<dbReference type="InterPro" id="IPR001647">
    <property type="entry name" value="HTH_TetR"/>
</dbReference>
<gene>
    <name evidence="6" type="ORF">BAU06_19425</name>
</gene>
<keyword evidence="7" id="KW-1185">Reference proteome</keyword>
<dbReference type="PROSITE" id="PS50977">
    <property type="entry name" value="HTH_TETR_2"/>
    <property type="match status" value="1"/>
</dbReference>
<dbReference type="InterPro" id="IPR054156">
    <property type="entry name" value="YxaF_TetR_C"/>
</dbReference>
<keyword evidence="2 4" id="KW-0238">DNA-binding</keyword>
<evidence type="ECO:0000256" key="3">
    <source>
        <dbReference type="ARBA" id="ARBA00023163"/>
    </source>
</evidence>
<evidence type="ECO:0000313" key="6">
    <source>
        <dbReference type="EMBL" id="ANN68179.1"/>
    </source>
</evidence>
<accession>A0ABN4RAT4</accession>
<evidence type="ECO:0000256" key="4">
    <source>
        <dbReference type="PROSITE-ProRule" id="PRU00335"/>
    </source>
</evidence>
<organism evidence="6 7">
    <name type="scientific">Bordetella bronchialis</name>
    <dbReference type="NCBI Taxonomy" id="463025"/>
    <lineage>
        <taxon>Bacteria</taxon>
        <taxon>Pseudomonadati</taxon>
        <taxon>Pseudomonadota</taxon>
        <taxon>Betaproteobacteria</taxon>
        <taxon>Burkholderiales</taxon>
        <taxon>Alcaligenaceae</taxon>
        <taxon>Bordetella</taxon>
    </lineage>
</organism>
<dbReference type="PANTHER" id="PTHR47506:SF1">
    <property type="entry name" value="HTH-TYPE TRANSCRIPTIONAL REGULATOR YJDC"/>
    <property type="match status" value="1"/>
</dbReference>
<dbReference type="SUPFAM" id="SSF48498">
    <property type="entry name" value="Tetracyclin repressor-like, C-terminal domain"/>
    <property type="match status" value="1"/>
</dbReference>
<feature type="DNA-binding region" description="H-T-H motif" evidence="4">
    <location>
        <begin position="28"/>
        <end position="47"/>
    </location>
</feature>
<evidence type="ECO:0000313" key="7">
    <source>
        <dbReference type="Proteomes" id="UP000091897"/>
    </source>
</evidence>
<feature type="domain" description="HTH tetR-type" evidence="5">
    <location>
        <begin position="5"/>
        <end position="65"/>
    </location>
</feature>
<name>A0ABN4RAT4_9BORD</name>
<dbReference type="PANTHER" id="PTHR47506">
    <property type="entry name" value="TRANSCRIPTIONAL REGULATORY PROTEIN"/>
    <property type="match status" value="1"/>
</dbReference>
<dbReference type="Proteomes" id="UP000091897">
    <property type="component" value="Chromosome"/>
</dbReference>
<dbReference type="InterPro" id="IPR009057">
    <property type="entry name" value="Homeodomain-like_sf"/>
</dbReference>
<sequence length="222" mass="23517">MPRTVAERQDVIPVLAEVFRRHGYEGTSLTRITEGTGLGKGSLYHFFPGGKEEMAAAVLAHIDDWFQRNVYTPLRQAGSARDGIAAMFDEVSRYFLSGRKVCLVGVFALGNERDRFAQAVSAYFRDWTGALATALEKGGLAGAAAQALAEEIVAGIQGGLVLSRALNDPQVYGRMVGGLRDRALAAIGFAATPDTGARMHDTCAAAKPGGQDAGQRAGRQSG</sequence>
<dbReference type="EMBL" id="CP016170">
    <property type="protein sequence ID" value="ANN68179.1"/>
    <property type="molecule type" value="Genomic_DNA"/>
</dbReference>